<dbReference type="AlphaFoldDB" id="A0A6J6MR96"/>
<reference evidence="1" key="1">
    <citation type="submission" date="2020-05" db="EMBL/GenBank/DDBJ databases">
        <authorList>
            <person name="Chiriac C."/>
            <person name="Salcher M."/>
            <person name="Ghai R."/>
            <person name="Kavagutti S V."/>
        </authorList>
    </citation>
    <scope>NUCLEOTIDE SEQUENCE</scope>
</reference>
<protein>
    <submittedName>
        <fullName evidence="1">Unannotated protein</fullName>
    </submittedName>
</protein>
<evidence type="ECO:0000313" key="2">
    <source>
        <dbReference type="EMBL" id="CAB4829451.1"/>
    </source>
</evidence>
<name>A0A6J6MR96_9ZZZZ</name>
<sequence>MRTGFLVRVIAKSGAAADKTPSAKFVVRLAPQSRLNAGPIDFIEVHNNPKTKSGAVS</sequence>
<dbReference type="EMBL" id="CAEZXG010000014">
    <property type="protein sequence ID" value="CAB4676432.1"/>
    <property type="molecule type" value="Genomic_DNA"/>
</dbReference>
<proteinExistence type="predicted"/>
<evidence type="ECO:0000313" key="1">
    <source>
        <dbReference type="EMBL" id="CAB4676432.1"/>
    </source>
</evidence>
<gene>
    <name evidence="1" type="ORF">UFOPK2359_00379</name>
    <name evidence="2" type="ORF">UFOPK3167_00866</name>
</gene>
<dbReference type="EMBL" id="CAFABF010000041">
    <property type="protein sequence ID" value="CAB4829451.1"/>
    <property type="molecule type" value="Genomic_DNA"/>
</dbReference>
<organism evidence="1">
    <name type="scientific">freshwater metagenome</name>
    <dbReference type="NCBI Taxonomy" id="449393"/>
    <lineage>
        <taxon>unclassified sequences</taxon>
        <taxon>metagenomes</taxon>
        <taxon>ecological metagenomes</taxon>
    </lineage>
</organism>
<accession>A0A6J6MR96</accession>